<protein>
    <submittedName>
        <fullName evidence="1">Putative ovule protein</fullName>
    </submittedName>
</protein>
<dbReference type="EMBL" id="GEDG01031042">
    <property type="protein sequence ID" value="JAP11603.1"/>
    <property type="molecule type" value="Transcribed_RNA"/>
</dbReference>
<reference evidence="1" key="1">
    <citation type="submission" date="2015-12" db="EMBL/GenBank/DDBJ databases">
        <title>Gene expression during late stages of embryo sac development: a critical building block for successful pollen-pistil interactions.</title>
        <authorList>
            <person name="Liu Y."/>
            <person name="Joly V."/>
            <person name="Sabar M."/>
            <person name="Matton D.P."/>
        </authorList>
    </citation>
    <scope>NUCLEOTIDE SEQUENCE</scope>
</reference>
<sequence length="65" mass="7659">MLLLYFLYCPSSSFLCYLVKLGSTLKFFSCGPCGWCVTNRKEDYSKSYFQLVRIFFVFLKRSLLS</sequence>
<accession>A0A0V0GUM7</accession>
<evidence type="ECO:0000313" key="1">
    <source>
        <dbReference type="EMBL" id="JAP11603.1"/>
    </source>
</evidence>
<name>A0A0V0GUM7_SOLCH</name>
<dbReference type="AlphaFoldDB" id="A0A0V0GUM7"/>
<organism evidence="1">
    <name type="scientific">Solanum chacoense</name>
    <name type="common">Chaco potato</name>
    <dbReference type="NCBI Taxonomy" id="4108"/>
    <lineage>
        <taxon>Eukaryota</taxon>
        <taxon>Viridiplantae</taxon>
        <taxon>Streptophyta</taxon>
        <taxon>Embryophyta</taxon>
        <taxon>Tracheophyta</taxon>
        <taxon>Spermatophyta</taxon>
        <taxon>Magnoliopsida</taxon>
        <taxon>eudicotyledons</taxon>
        <taxon>Gunneridae</taxon>
        <taxon>Pentapetalae</taxon>
        <taxon>asterids</taxon>
        <taxon>lamiids</taxon>
        <taxon>Solanales</taxon>
        <taxon>Solanaceae</taxon>
        <taxon>Solanoideae</taxon>
        <taxon>Solaneae</taxon>
        <taxon>Solanum</taxon>
    </lineage>
</organism>
<proteinExistence type="predicted"/>